<evidence type="ECO:0000313" key="1">
    <source>
        <dbReference type="EMBL" id="KRM73510.1"/>
    </source>
</evidence>
<sequence length="218" mass="24614">MDLKLVIFDMDGVVFDSEKVYFEANKLAAEKLQMPNYTLKYYKQFIGAGTEPMLAQMTKDYGSRELVDRFYRMSMDNVYPIVEAGKLELKPGFKELAAYLDEQNIPYVIASSNFKKDIEYYLEKTNISGRFADIVSADDVTHAKPAPEIFEKAWEKAGCPAKNETLIIEDSLNGVKAANNAKIPVVMVPDIILPTAYEKEHTVAILPDLVAVRDLIKK</sequence>
<dbReference type="Gene3D" id="3.40.50.1000">
    <property type="entry name" value="HAD superfamily/HAD-like"/>
    <property type="match status" value="1"/>
</dbReference>
<dbReference type="Pfam" id="PF13419">
    <property type="entry name" value="HAD_2"/>
    <property type="match status" value="1"/>
</dbReference>
<comment type="caution">
    <text evidence="1">The sequence shown here is derived from an EMBL/GenBank/DDBJ whole genome shotgun (WGS) entry which is preliminary data.</text>
</comment>
<dbReference type="EMBL" id="AYYN01000140">
    <property type="protein sequence ID" value="KRM73510.1"/>
    <property type="molecule type" value="Genomic_DNA"/>
</dbReference>
<dbReference type="RefSeq" id="WP_056959348.1">
    <property type="nucleotide sequence ID" value="NZ_AYYN01000140.1"/>
</dbReference>
<dbReference type="SUPFAM" id="SSF56784">
    <property type="entry name" value="HAD-like"/>
    <property type="match status" value="1"/>
</dbReference>
<name>A0A0R2BBD0_9LACO</name>
<proteinExistence type="predicted"/>
<accession>A0A0R2BBD0</accession>
<dbReference type="Proteomes" id="UP000051612">
    <property type="component" value="Unassembled WGS sequence"/>
</dbReference>
<dbReference type="InterPro" id="IPR041492">
    <property type="entry name" value="HAD_2"/>
</dbReference>
<protein>
    <submittedName>
        <fullName evidence="1">HAD superfamily hydrolase</fullName>
    </submittedName>
</protein>
<reference evidence="1 2" key="1">
    <citation type="journal article" date="2015" name="Genome Announc.">
        <title>Expanding the biotechnology potential of lactobacilli through comparative genomics of 213 strains and associated genera.</title>
        <authorList>
            <person name="Sun Z."/>
            <person name="Harris H.M."/>
            <person name="McCann A."/>
            <person name="Guo C."/>
            <person name="Argimon S."/>
            <person name="Zhang W."/>
            <person name="Yang X."/>
            <person name="Jeffery I.B."/>
            <person name="Cooney J.C."/>
            <person name="Kagawa T.F."/>
            <person name="Liu W."/>
            <person name="Song Y."/>
            <person name="Salvetti E."/>
            <person name="Wrobel A."/>
            <person name="Rasinkangas P."/>
            <person name="Parkhill J."/>
            <person name="Rea M.C."/>
            <person name="O'Sullivan O."/>
            <person name="Ritari J."/>
            <person name="Douillard F.P."/>
            <person name="Paul Ross R."/>
            <person name="Yang R."/>
            <person name="Briner A.E."/>
            <person name="Felis G.E."/>
            <person name="de Vos W.M."/>
            <person name="Barrangou R."/>
            <person name="Klaenhammer T.R."/>
            <person name="Caufield P.W."/>
            <person name="Cui Y."/>
            <person name="Zhang H."/>
            <person name="O'Toole P.W."/>
        </authorList>
    </citation>
    <scope>NUCLEOTIDE SEQUENCE [LARGE SCALE GENOMIC DNA]</scope>
    <source>
        <strain evidence="1 2">DSM 20452</strain>
    </source>
</reference>
<dbReference type="InterPro" id="IPR023214">
    <property type="entry name" value="HAD_sf"/>
</dbReference>
<dbReference type="SFLD" id="SFLDG01129">
    <property type="entry name" value="C1.5:_HAD__Beta-PGM__Phosphata"/>
    <property type="match status" value="1"/>
</dbReference>
<dbReference type="SFLD" id="SFLDS00003">
    <property type="entry name" value="Haloacid_Dehalogenase"/>
    <property type="match status" value="1"/>
</dbReference>
<dbReference type="PANTHER" id="PTHR18901:SF38">
    <property type="entry name" value="PSEUDOURIDINE-5'-PHOSPHATASE"/>
    <property type="match status" value="1"/>
</dbReference>
<dbReference type="PANTHER" id="PTHR18901">
    <property type="entry name" value="2-DEOXYGLUCOSE-6-PHOSPHATE PHOSPHATASE 2"/>
    <property type="match status" value="1"/>
</dbReference>
<evidence type="ECO:0000313" key="2">
    <source>
        <dbReference type="Proteomes" id="UP000051612"/>
    </source>
</evidence>
<dbReference type="Gene3D" id="1.10.150.240">
    <property type="entry name" value="Putative phosphatase, domain 2"/>
    <property type="match status" value="1"/>
</dbReference>
<dbReference type="InterPro" id="IPR036412">
    <property type="entry name" value="HAD-like_sf"/>
</dbReference>
<dbReference type="InterPro" id="IPR023198">
    <property type="entry name" value="PGP-like_dom2"/>
</dbReference>
<organism evidence="1 2">
    <name type="scientific">Ligilactobacillus murinus DSM 20452 = NBRC 14221</name>
    <dbReference type="NCBI Taxonomy" id="1423772"/>
    <lineage>
        <taxon>Bacteria</taxon>
        <taxon>Bacillati</taxon>
        <taxon>Bacillota</taxon>
        <taxon>Bacilli</taxon>
        <taxon>Lactobacillales</taxon>
        <taxon>Lactobacillaceae</taxon>
        <taxon>Ligilactobacillus</taxon>
    </lineage>
</organism>
<keyword evidence="1" id="KW-0378">Hydrolase</keyword>
<dbReference type="CDD" id="cd07505">
    <property type="entry name" value="HAD_BPGM-like"/>
    <property type="match status" value="1"/>
</dbReference>
<dbReference type="PATRIC" id="fig|1423772.3.peg.846"/>
<dbReference type="InterPro" id="IPR006439">
    <property type="entry name" value="HAD-SF_hydro_IA"/>
</dbReference>
<dbReference type="SFLD" id="SFLDG01135">
    <property type="entry name" value="C1.5.6:_HAD__Beta-PGM__Phospha"/>
    <property type="match status" value="1"/>
</dbReference>
<gene>
    <name evidence="1" type="ORF">FC48_GL000774</name>
</gene>
<dbReference type="AlphaFoldDB" id="A0A0R2BBD0"/>
<dbReference type="GO" id="GO:0016787">
    <property type="term" value="F:hydrolase activity"/>
    <property type="evidence" value="ECO:0007669"/>
    <property type="project" value="UniProtKB-KW"/>
</dbReference>
<dbReference type="NCBIfam" id="TIGR01509">
    <property type="entry name" value="HAD-SF-IA-v3"/>
    <property type="match status" value="1"/>
</dbReference>